<feature type="transmembrane region" description="Helical" evidence="1">
    <location>
        <begin position="16"/>
        <end position="35"/>
    </location>
</feature>
<dbReference type="PANTHER" id="PTHR34391">
    <property type="entry name" value="UPF0658 GOLGI APPARATUS MEMBRANE PROTEIN C1952.10C-RELATED"/>
    <property type="match status" value="1"/>
</dbReference>
<feature type="transmembrane region" description="Helical" evidence="1">
    <location>
        <begin position="187"/>
        <end position="206"/>
    </location>
</feature>
<dbReference type="EMBL" id="JBCAWK010000007">
    <property type="protein sequence ID" value="KAK8853207.1"/>
    <property type="molecule type" value="Genomic_DNA"/>
</dbReference>
<dbReference type="GO" id="GO:0005794">
    <property type="term" value="C:Golgi apparatus"/>
    <property type="evidence" value="ECO:0007669"/>
    <property type="project" value="TreeGrafter"/>
</dbReference>
<gene>
    <name evidence="2" type="ORF">IAR55_003909</name>
</gene>
<dbReference type="InterPro" id="IPR040410">
    <property type="entry name" value="UPF0658_Golgi"/>
</dbReference>
<dbReference type="PANTHER" id="PTHR34391:SF1">
    <property type="entry name" value="UPF0658 GOLGI APPARATUS MEMBRANE PROTEIN C1952.10C-RELATED"/>
    <property type="match status" value="1"/>
</dbReference>
<feature type="transmembrane region" description="Helical" evidence="1">
    <location>
        <begin position="122"/>
        <end position="142"/>
    </location>
</feature>
<evidence type="ECO:0000313" key="2">
    <source>
        <dbReference type="EMBL" id="KAK8853207.1"/>
    </source>
</evidence>
<keyword evidence="1" id="KW-0472">Membrane</keyword>
<dbReference type="AlphaFoldDB" id="A0AAW0YYH2"/>
<evidence type="ECO:0000313" key="3">
    <source>
        <dbReference type="Proteomes" id="UP001388673"/>
    </source>
</evidence>
<keyword evidence="1" id="KW-1133">Transmembrane helix</keyword>
<dbReference type="Proteomes" id="UP001388673">
    <property type="component" value="Unassembled WGS sequence"/>
</dbReference>
<reference evidence="2 3" key="1">
    <citation type="journal article" date="2024" name="bioRxiv">
        <title>Comparative genomics of Cryptococcus and Kwoniella reveals pathogenesis evolution and contrasting karyotype dynamics via intercentromeric recombination or chromosome fusion.</title>
        <authorList>
            <person name="Coelho M.A."/>
            <person name="David-Palma M."/>
            <person name="Shea T."/>
            <person name="Bowers K."/>
            <person name="McGinley-Smith S."/>
            <person name="Mohammad A.W."/>
            <person name="Gnirke A."/>
            <person name="Yurkov A.M."/>
            <person name="Nowrousian M."/>
            <person name="Sun S."/>
            <person name="Cuomo C.A."/>
            <person name="Heitman J."/>
        </authorList>
    </citation>
    <scope>NUCLEOTIDE SEQUENCE [LARGE SCALE GENOMIC DNA]</scope>
    <source>
        <strain evidence="2 3">CBS 13917</strain>
    </source>
</reference>
<dbReference type="KEGG" id="kne:92181167"/>
<comment type="caution">
    <text evidence="2">The sequence shown here is derived from an EMBL/GenBank/DDBJ whole genome shotgun (WGS) entry which is preliminary data.</text>
</comment>
<sequence length="292" mass="32906">MFSVIYVFDGLRARNIVQLALHLFFNFCLTLYGILQIPQTKNALQDENAPGDCGKYPRCTGPDSLYNLLEKLMIVPPIIFGFASISFAVMIRQLYIQFGWAVFHLVGASPEMKKMHRQYQTFISLLKMLIFFAMAFCMAYIILITAWKPKKAEFIVTVIALPLLVLATFLCGWALRAENRPTMGLCLFLMIAGIAYFIYKLASLWLPRTSTLYINTKITMAIFSIFAIIILIITFAVGCICMSNFGKGLADAHRNPENRTTLWSLPASVRYEKKVEEGGGTTESDAARVTIE</sequence>
<dbReference type="GeneID" id="92181167"/>
<keyword evidence="3" id="KW-1185">Reference proteome</keyword>
<feature type="transmembrane region" description="Helical" evidence="1">
    <location>
        <begin position="154"/>
        <end position="175"/>
    </location>
</feature>
<feature type="transmembrane region" description="Helical" evidence="1">
    <location>
        <begin position="218"/>
        <end position="245"/>
    </location>
</feature>
<feature type="transmembrane region" description="Helical" evidence="1">
    <location>
        <begin position="72"/>
        <end position="91"/>
    </location>
</feature>
<dbReference type="RefSeq" id="XP_066802393.1">
    <property type="nucleotide sequence ID" value="XM_066947014.1"/>
</dbReference>
<accession>A0AAW0YYH2</accession>
<keyword evidence="1" id="KW-0812">Transmembrane</keyword>
<evidence type="ECO:0000256" key="1">
    <source>
        <dbReference type="SAM" id="Phobius"/>
    </source>
</evidence>
<protein>
    <submittedName>
        <fullName evidence="2">Uncharacterized protein</fullName>
    </submittedName>
</protein>
<proteinExistence type="predicted"/>
<organism evidence="2 3">
    <name type="scientific">Kwoniella newhampshirensis</name>
    <dbReference type="NCBI Taxonomy" id="1651941"/>
    <lineage>
        <taxon>Eukaryota</taxon>
        <taxon>Fungi</taxon>
        <taxon>Dikarya</taxon>
        <taxon>Basidiomycota</taxon>
        <taxon>Agaricomycotina</taxon>
        <taxon>Tremellomycetes</taxon>
        <taxon>Tremellales</taxon>
        <taxon>Cryptococcaceae</taxon>
        <taxon>Kwoniella</taxon>
    </lineage>
</organism>
<name>A0AAW0YYH2_9TREE</name>